<dbReference type="EC" id="3.1.1.96" evidence="3"/>
<accession>A0A066ZR16</accession>
<sequence length="145" mass="15808">MICILQRVSEASVKVEGGVVGEIGQGLMVLCGFQPGDNAQSLEKMTSKLLKFRVFSDDEDKMNLNIQQINGQFLLVPQFTLAADTSKGNRPSFHTSAPPEMAQQLFEKFVALMNAAYQDCQTGVFGADMKVSLVNDGPVTFQLVT</sequence>
<dbReference type="InterPro" id="IPR023509">
    <property type="entry name" value="DTD-like_sf"/>
</dbReference>
<comment type="subcellular location">
    <subcellularLocation>
        <location evidence="3">Cytoplasm</location>
    </subcellularLocation>
</comment>
<evidence type="ECO:0000256" key="1">
    <source>
        <dbReference type="ARBA" id="ARBA00009673"/>
    </source>
</evidence>
<name>A0A066ZR16_HYDMR</name>
<dbReference type="GO" id="GO:0043908">
    <property type="term" value="F:Ser(Gly)-tRNA(Ala) hydrolase activity"/>
    <property type="evidence" value="ECO:0007669"/>
    <property type="project" value="UniProtKB-UniRule"/>
</dbReference>
<comment type="catalytic activity">
    <reaction evidence="3">
        <text>glycyl-tRNA(Ala) + H2O = tRNA(Ala) + glycine + H(+)</text>
        <dbReference type="Rhea" id="RHEA:53744"/>
        <dbReference type="Rhea" id="RHEA-COMP:9657"/>
        <dbReference type="Rhea" id="RHEA-COMP:13640"/>
        <dbReference type="ChEBI" id="CHEBI:15377"/>
        <dbReference type="ChEBI" id="CHEBI:15378"/>
        <dbReference type="ChEBI" id="CHEBI:57305"/>
        <dbReference type="ChEBI" id="CHEBI:78442"/>
        <dbReference type="ChEBI" id="CHEBI:78522"/>
    </reaction>
</comment>
<dbReference type="NCBIfam" id="TIGR00256">
    <property type="entry name" value="D-aminoacyl-tRNA deacylase"/>
    <property type="match status" value="1"/>
</dbReference>
<dbReference type="GO" id="GO:0019478">
    <property type="term" value="P:D-amino acid catabolic process"/>
    <property type="evidence" value="ECO:0007669"/>
    <property type="project" value="UniProtKB-UniRule"/>
</dbReference>
<keyword evidence="3" id="KW-0694">RNA-binding</keyword>
<evidence type="ECO:0000313" key="4">
    <source>
        <dbReference type="EMBL" id="KDN95962.1"/>
    </source>
</evidence>
<organism evidence="4 5">
    <name type="scientific">Hydrogenovibrio marinus</name>
    <dbReference type="NCBI Taxonomy" id="28885"/>
    <lineage>
        <taxon>Bacteria</taxon>
        <taxon>Pseudomonadati</taxon>
        <taxon>Pseudomonadota</taxon>
        <taxon>Gammaproteobacteria</taxon>
        <taxon>Thiotrichales</taxon>
        <taxon>Piscirickettsiaceae</taxon>
        <taxon>Hydrogenovibrio</taxon>
    </lineage>
</organism>
<keyword evidence="2 3" id="KW-0378">Hydrolase</keyword>
<dbReference type="Gene3D" id="3.50.80.10">
    <property type="entry name" value="D-tyrosyl-tRNA(Tyr) deacylase"/>
    <property type="match status" value="1"/>
</dbReference>
<dbReference type="InterPro" id="IPR003732">
    <property type="entry name" value="Daa-tRNA_deacyls_DTD"/>
</dbReference>
<comment type="domain">
    <text evidence="3">A Gly-cisPro motif from one monomer fits into the active site of the other monomer to allow specific chiral rejection of L-amino acids.</text>
</comment>
<feature type="short sequence motif" description="Gly-cisPro motif, important for rejection of L-amino acids" evidence="3">
    <location>
        <begin position="137"/>
        <end position="138"/>
    </location>
</feature>
<proteinExistence type="inferred from homology"/>
<dbReference type="PANTHER" id="PTHR10472">
    <property type="entry name" value="D-TYROSYL-TRNA TYR DEACYLASE"/>
    <property type="match status" value="1"/>
</dbReference>
<dbReference type="GO" id="GO:0106026">
    <property type="term" value="F:Gly-tRNA(Ala) deacylase activity"/>
    <property type="evidence" value="ECO:0007669"/>
    <property type="project" value="UniProtKB-UniRule"/>
</dbReference>
<comment type="subunit">
    <text evidence="3">Homodimer.</text>
</comment>
<dbReference type="Pfam" id="PF02580">
    <property type="entry name" value="Tyr_Deacylase"/>
    <property type="match status" value="1"/>
</dbReference>
<gene>
    <name evidence="3" type="primary">dtd</name>
    <name evidence="4" type="ORF">EI16_06660</name>
</gene>
<dbReference type="AlphaFoldDB" id="A0A066ZR16"/>
<dbReference type="Proteomes" id="UP000027341">
    <property type="component" value="Unassembled WGS sequence"/>
</dbReference>
<comment type="similarity">
    <text evidence="1 3">Belongs to the DTD family.</text>
</comment>
<dbReference type="RefSeq" id="WP_029911136.1">
    <property type="nucleotide sequence ID" value="NZ_AP020335.1"/>
</dbReference>
<comment type="caution">
    <text evidence="4">The sequence shown here is derived from an EMBL/GenBank/DDBJ whole genome shotgun (WGS) entry which is preliminary data.</text>
</comment>
<dbReference type="GO" id="GO:0051500">
    <property type="term" value="F:D-tyrosyl-tRNA(Tyr) deacylase activity"/>
    <property type="evidence" value="ECO:0007669"/>
    <property type="project" value="TreeGrafter"/>
</dbReference>
<dbReference type="FunFam" id="3.50.80.10:FF:000001">
    <property type="entry name" value="D-aminoacyl-tRNA deacylase"/>
    <property type="match status" value="1"/>
</dbReference>
<evidence type="ECO:0000313" key="5">
    <source>
        <dbReference type="Proteomes" id="UP000027341"/>
    </source>
</evidence>
<dbReference type="STRING" id="28885.EI16_06660"/>
<comment type="catalytic activity">
    <reaction evidence="3">
        <text>a D-aminoacyl-tRNA + H2O = a tRNA + a D-alpha-amino acid + H(+)</text>
        <dbReference type="Rhea" id="RHEA:13953"/>
        <dbReference type="Rhea" id="RHEA-COMP:10123"/>
        <dbReference type="Rhea" id="RHEA-COMP:10124"/>
        <dbReference type="ChEBI" id="CHEBI:15377"/>
        <dbReference type="ChEBI" id="CHEBI:15378"/>
        <dbReference type="ChEBI" id="CHEBI:59871"/>
        <dbReference type="ChEBI" id="CHEBI:78442"/>
        <dbReference type="ChEBI" id="CHEBI:79333"/>
        <dbReference type="EC" id="3.1.1.96"/>
    </reaction>
</comment>
<protein>
    <recommendedName>
        <fullName evidence="3">D-aminoacyl-tRNA deacylase</fullName>
        <shortName evidence="3">DTD</shortName>
        <ecNumber evidence="3">3.1.1.96</ecNumber>
    </recommendedName>
    <alternativeName>
        <fullName evidence="3">Gly-tRNA(Ala) deacylase</fullName>
        <ecNumber evidence="3">3.1.1.-</ecNumber>
    </alternativeName>
</protein>
<dbReference type="SUPFAM" id="SSF69500">
    <property type="entry name" value="DTD-like"/>
    <property type="match status" value="1"/>
</dbReference>
<evidence type="ECO:0000256" key="3">
    <source>
        <dbReference type="HAMAP-Rule" id="MF_00518"/>
    </source>
</evidence>
<comment type="function">
    <text evidence="3">An aminoacyl-tRNA editing enzyme that deacylates mischarged D-aminoacyl-tRNAs. Also deacylates mischarged glycyl-tRNA(Ala), protecting cells against glycine mischarging by AlaRS. Acts via tRNA-based rather than protein-based catalysis; rejects L-amino acids rather than detecting D-amino acids in the active site. By recycling D-aminoacyl-tRNA to D-amino acids and free tRNA molecules, this enzyme counteracts the toxicity associated with the formation of D-aminoacyl-tRNA entities in vivo and helps enforce protein L-homochirality.</text>
</comment>
<dbReference type="EC" id="3.1.1.-" evidence="3"/>
<reference evidence="4 5" key="1">
    <citation type="submission" date="2014-04" db="EMBL/GenBank/DDBJ databases">
        <title>Draft genome sequence of Hydrogenovibrio marinus MH-110, a model organism for aerobic H2 metabolism.</title>
        <authorList>
            <person name="Cha H.J."/>
            <person name="Jo B.H."/>
            <person name="Hwang B.H."/>
        </authorList>
    </citation>
    <scope>NUCLEOTIDE SEQUENCE [LARGE SCALE GENOMIC DNA]</scope>
    <source>
        <strain evidence="4 5">MH-110</strain>
    </source>
</reference>
<dbReference type="EMBL" id="JMIU01000001">
    <property type="protein sequence ID" value="KDN95962.1"/>
    <property type="molecule type" value="Genomic_DNA"/>
</dbReference>
<dbReference type="GO" id="GO:0000049">
    <property type="term" value="F:tRNA binding"/>
    <property type="evidence" value="ECO:0007669"/>
    <property type="project" value="UniProtKB-UniRule"/>
</dbReference>
<evidence type="ECO:0000256" key="2">
    <source>
        <dbReference type="ARBA" id="ARBA00022801"/>
    </source>
</evidence>
<dbReference type="GO" id="GO:0005737">
    <property type="term" value="C:cytoplasm"/>
    <property type="evidence" value="ECO:0007669"/>
    <property type="project" value="UniProtKB-SubCell"/>
</dbReference>
<dbReference type="CDD" id="cd00563">
    <property type="entry name" value="Dtyr_deacylase"/>
    <property type="match status" value="1"/>
</dbReference>
<keyword evidence="3" id="KW-0963">Cytoplasm</keyword>
<dbReference type="PANTHER" id="PTHR10472:SF5">
    <property type="entry name" value="D-AMINOACYL-TRNA DEACYLASE 1"/>
    <property type="match status" value="1"/>
</dbReference>
<dbReference type="HAMAP" id="MF_00518">
    <property type="entry name" value="Deacylase_Dtd"/>
    <property type="match status" value="1"/>
</dbReference>
<keyword evidence="5" id="KW-1185">Reference proteome</keyword>
<keyword evidence="3" id="KW-0820">tRNA-binding</keyword>